<proteinExistence type="predicted"/>
<reference evidence="1" key="2">
    <citation type="submission" date="2004-09" db="EMBL/GenBank/DDBJ databases">
        <authorList>
            <person name="Gloeckner G."/>
            <person name="Schilhabel M."/>
            <person name="Lehmann R."/>
            <person name="Platzer M."/>
        </authorList>
    </citation>
    <scope>NUCLEOTIDE SEQUENCE</scope>
    <source>
        <strain evidence="1">PBi</strain>
    </source>
</reference>
<dbReference type="EMBL" id="AY722934">
    <property type="protein sequence ID" value="AAU86113.1"/>
    <property type="molecule type" value="Genomic_DNA"/>
</dbReference>
<evidence type="ECO:0000313" key="1">
    <source>
        <dbReference type="EMBL" id="AAU86113.1"/>
    </source>
</evidence>
<dbReference type="AlphaFoldDB" id="A0A7I6GXX8"/>
<sequence>MKTIYHKIIFLTILIFISACNQDSQNKKDKVLSYSEEDDGPYVMSSATVDVDFHSGPLFLKSIQSAHETLFKADLLESTNFFNYEKIEDIKTQTRNASKTARLYLLYESAQ</sequence>
<name>A0A7I6GXX8_BORGP</name>
<dbReference type="PROSITE" id="PS51257">
    <property type="entry name" value="PROKAR_LIPOPROTEIN"/>
    <property type="match status" value="1"/>
</dbReference>
<accession>A0A7I6GXX8</accession>
<dbReference type="RefSeq" id="WP_226047815.1">
    <property type="nucleotide sequence ID" value="NZ_CP028883.1"/>
</dbReference>
<evidence type="ECO:0000313" key="2">
    <source>
        <dbReference type="Proteomes" id="UP000002276"/>
    </source>
</evidence>
<gene>
    <name evidence="1" type="ordered locus">BGP262</name>
</gene>
<geneLocation type="plasmid" evidence="2">
    <name>20</name>
</geneLocation>
<organism evidence="1">
    <name type="scientific">Borrelia garinii subsp. bavariensis (strain ATCC BAA-2496 / DSM 23469 / PBi)</name>
    <name type="common">Borreliella bavariensis</name>
    <dbReference type="NCBI Taxonomy" id="290434"/>
    <lineage>
        <taxon>Bacteria</taxon>
        <taxon>Pseudomonadati</taxon>
        <taxon>Spirochaetota</taxon>
        <taxon>Spirochaetia</taxon>
        <taxon>Spirochaetales</taxon>
        <taxon>Borreliaceae</taxon>
        <taxon>Borreliella</taxon>
    </lineage>
</organism>
<protein>
    <submittedName>
        <fullName evidence="1">Uncharacterized protein</fullName>
    </submittedName>
</protein>
<reference evidence="1" key="1">
    <citation type="journal article" date="2004" name="Nucleic Acids Res.">
        <title>Comparative analysis of the Borrelia garinii genome.</title>
        <authorList>
            <person name="Glockner G."/>
            <person name="Lehmann R."/>
            <person name="Romualdi A."/>
            <person name="Pradella S."/>
            <person name="Schulte-Spechtel U."/>
            <person name="Schilhabel M."/>
            <person name="Wilske B."/>
            <person name="Suhnel J."/>
            <person name="Platzer M."/>
        </authorList>
    </citation>
    <scope>NUCLEOTIDE SEQUENCE [LARGE SCALE GENOMIC DNA]</scope>
    <source>
        <strain>ATCC BAA-2496 / DSM 23469 / PBi</strain>
        <strain evidence="1">PBi</strain>
        <plasmid>20</plasmid>
    </source>
</reference>